<evidence type="ECO:0000256" key="7">
    <source>
        <dbReference type="ARBA" id="ARBA00022989"/>
    </source>
</evidence>
<dbReference type="PANTHER" id="PTHR22911">
    <property type="entry name" value="ACYL-MALONYL CONDENSING ENZYME-RELATED"/>
    <property type="match status" value="1"/>
</dbReference>
<proteinExistence type="inferred from homology"/>
<dbReference type="OrthoDB" id="9807937at2"/>
<feature type="transmembrane region" description="Helical" evidence="9">
    <location>
        <begin position="65"/>
        <end position="83"/>
    </location>
</feature>
<feature type="transmembrane region" description="Helical" evidence="9">
    <location>
        <begin position="177"/>
        <end position="194"/>
    </location>
</feature>
<evidence type="ECO:0000256" key="2">
    <source>
        <dbReference type="ARBA" id="ARBA00004141"/>
    </source>
</evidence>
<protein>
    <recommendedName>
        <fullName evidence="4">S-adenosylmethionine uptake transporter</fullName>
    </recommendedName>
</protein>
<dbReference type="GO" id="GO:0016020">
    <property type="term" value="C:membrane"/>
    <property type="evidence" value="ECO:0007669"/>
    <property type="project" value="UniProtKB-SubCell"/>
</dbReference>
<evidence type="ECO:0000313" key="12">
    <source>
        <dbReference type="Proteomes" id="UP000321934"/>
    </source>
</evidence>
<evidence type="ECO:0000256" key="4">
    <source>
        <dbReference type="ARBA" id="ARBA00019341"/>
    </source>
</evidence>
<feature type="transmembrane region" description="Helical" evidence="9">
    <location>
        <begin position="146"/>
        <end position="165"/>
    </location>
</feature>
<comment type="function">
    <text evidence="1">Transports S-adenosylmethionine.</text>
</comment>
<evidence type="ECO:0000313" key="11">
    <source>
        <dbReference type="EMBL" id="QED22966.1"/>
    </source>
</evidence>
<dbReference type="RefSeq" id="WP_146820273.1">
    <property type="nucleotide sequence ID" value="NZ_CP029077.1"/>
</dbReference>
<dbReference type="InterPro" id="IPR037185">
    <property type="entry name" value="EmrE-like"/>
</dbReference>
<keyword evidence="8 9" id="KW-0472">Membrane</keyword>
<evidence type="ECO:0000256" key="3">
    <source>
        <dbReference type="ARBA" id="ARBA00009853"/>
    </source>
</evidence>
<feature type="transmembrane region" description="Helical" evidence="9">
    <location>
        <begin position="7"/>
        <end position="29"/>
    </location>
</feature>
<dbReference type="GO" id="GO:0006865">
    <property type="term" value="P:amino acid transport"/>
    <property type="evidence" value="ECO:0007669"/>
    <property type="project" value="UniProtKB-KW"/>
</dbReference>
<sequence length="285" mass="32575">MKKYFPHILYLSGLFSIIGTMVTLKYAAITNAMSIFESIWIKTTIAMILLTPFQLKNFKHIKKTDIKFIIITSLCGIYDAYAANLSWSHLPINNATLLMYLHPFIMTFLAYLMLKEKIAISNIVAMMICFFGVCISIDFTRDLDHLFWYLILFSNLFVASIGFIYLKKLTSSYPSSFIVYLRMFAISVTSIFVIKGKIPNINEGNIWLVLILVCGYMYERIAIAKAYSLIEIGKLQPLRFANIIFASLLGYLVLGEVITNRQILSILIILFALLVANISKFKKKI</sequence>
<keyword evidence="12" id="KW-1185">Reference proteome</keyword>
<comment type="similarity">
    <text evidence="3">Belongs to the drug/metabolite transporter (DMT) superfamily. 10 TMS drug/metabolite exporter (DME) (TC 2.A.7.3) family.</text>
</comment>
<dbReference type="SUPFAM" id="SSF103481">
    <property type="entry name" value="Multidrug resistance efflux transporter EmrE"/>
    <property type="match status" value="2"/>
</dbReference>
<feature type="domain" description="EamA" evidence="10">
    <location>
        <begin position="16"/>
        <end position="136"/>
    </location>
</feature>
<reference evidence="11 12" key="1">
    <citation type="journal article" date="2019" name="ISME J.">
        <title>Deianiraea, an extracellular bacterium associated with the ciliate Paramecium, suggests an alternative scenario for the evolution of Rickettsiales.</title>
        <authorList>
            <person name="Castelli M."/>
            <person name="Sabaneyeva E."/>
            <person name="Lanzoni O."/>
            <person name="Lebedeva N."/>
            <person name="Floriano A.M."/>
            <person name="Gaiarsa S."/>
            <person name="Benken K."/>
            <person name="Modeo L."/>
            <person name="Bandi C."/>
            <person name="Potekhin A."/>
            <person name="Sassera D."/>
            <person name="Petroni G."/>
        </authorList>
    </citation>
    <scope>NUCLEOTIDE SEQUENCE [LARGE SCALE GENOMIC DNA]</scope>
    <source>
        <strain evidence="11">CyL4-1</strain>
    </source>
</reference>
<dbReference type="EMBL" id="CP029077">
    <property type="protein sequence ID" value="QED22966.1"/>
    <property type="molecule type" value="Genomic_DNA"/>
</dbReference>
<dbReference type="PANTHER" id="PTHR22911:SF6">
    <property type="entry name" value="SOLUTE CARRIER FAMILY 35 MEMBER G1"/>
    <property type="match status" value="1"/>
</dbReference>
<evidence type="ECO:0000256" key="6">
    <source>
        <dbReference type="ARBA" id="ARBA00022970"/>
    </source>
</evidence>
<feature type="transmembrane region" description="Helical" evidence="9">
    <location>
        <begin position="206"/>
        <end position="228"/>
    </location>
</feature>
<keyword evidence="6" id="KW-0029">Amino-acid transport</keyword>
<evidence type="ECO:0000256" key="9">
    <source>
        <dbReference type="SAM" id="Phobius"/>
    </source>
</evidence>
<feature type="transmembrane region" description="Helical" evidence="9">
    <location>
        <begin position="121"/>
        <end position="140"/>
    </location>
</feature>
<organism evidence="11 12">
    <name type="scientific">Candidatus Deianiraea vastatrix</name>
    <dbReference type="NCBI Taxonomy" id="2163644"/>
    <lineage>
        <taxon>Bacteria</taxon>
        <taxon>Pseudomonadati</taxon>
        <taxon>Pseudomonadota</taxon>
        <taxon>Alphaproteobacteria</taxon>
        <taxon>Rickettsiales</taxon>
        <taxon>Candidatus Deianiraeaceae</taxon>
        <taxon>Candidatus Deianiraea</taxon>
    </lineage>
</organism>
<feature type="transmembrane region" description="Helical" evidence="9">
    <location>
        <begin position="264"/>
        <end position="281"/>
    </location>
</feature>
<feature type="transmembrane region" description="Helical" evidence="9">
    <location>
        <begin position="240"/>
        <end position="258"/>
    </location>
</feature>
<evidence type="ECO:0000256" key="8">
    <source>
        <dbReference type="ARBA" id="ARBA00023136"/>
    </source>
</evidence>
<dbReference type="AlphaFoldDB" id="A0A5B8XD63"/>
<dbReference type="Proteomes" id="UP000321934">
    <property type="component" value="Chromosome"/>
</dbReference>
<feature type="transmembrane region" description="Helical" evidence="9">
    <location>
        <begin position="35"/>
        <end position="53"/>
    </location>
</feature>
<evidence type="ECO:0000256" key="1">
    <source>
        <dbReference type="ARBA" id="ARBA00004028"/>
    </source>
</evidence>
<keyword evidence="6" id="KW-0813">Transport</keyword>
<dbReference type="Pfam" id="PF00892">
    <property type="entry name" value="EamA"/>
    <property type="match status" value="2"/>
</dbReference>
<keyword evidence="5 9" id="KW-0812">Transmembrane</keyword>
<keyword evidence="7 9" id="KW-1133">Transmembrane helix</keyword>
<comment type="subcellular location">
    <subcellularLocation>
        <location evidence="2">Membrane</location>
        <topology evidence="2">Multi-pass membrane protein</topology>
    </subcellularLocation>
</comment>
<evidence type="ECO:0000259" key="10">
    <source>
        <dbReference type="Pfam" id="PF00892"/>
    </source>
</evidence>
<name>A0A5B8XD63_9RICK</name>
<dbReference type="InterPro" id="IPR000620">
    <property type="entry name" value="EamA_dom"/>
</dbReference>
<feature type="transmembrane region" description="Helical" evidence="9">
    <location>
        <begin position="95"/>
        <end position="114"/>
    </location>
</feature>
<accession>A0A5B8XD63</accession>
<feature type="domain" description="EamA" evidence="10">
    <location>
        <begin position="147"/>
        <end position="277"/>
    </location>
</feature>
<evidence type="ECO:0000256" key="5">
    <source>
        <dbReference type="ARBA" id="ARBA00022692"/>
    </source>
</evidence>
<gene>
    <name evidence="11" type="ORF">Deia_00156</name>
</gene>